<reference evidence="1 4" key="2">
    <citation type="submission" date="2019-09" db="EMBL/GenBank/DDBJ databases">
        <title>Draft genome sequence of Pseudomonas brenneri CCUG 51514(T).</title>
        <authorList>
            <person name="Tunovic T."/>
            <person name="Pineiro-Iglesias B."/>
            <person name="Unosson C."/>
            <person name="Inganas E."/>
            <person name="Ohlen M."/>
            <person name="Cardew S."/>
            <person name="Jensie-Markopoulos S."/>
            <person name="Salva-Serra F."/>
            <person name="Jaen-Luchoro D."/>
            <person name="Svensson-Stadler L."/>
            <person name="Chun J."/>
            <person name="Moore E."/>
        </authorList>
    </citation>
    <scope>NUCLEOTIDE SEQUENCE [LARGE SCALE GENOMIC DNA]</scope>
    <source>
        <strain evidence="1 4">CCUG 51514</strain>
    </source>
</reference>
<dbReference type="Proteomes" id="UP000325296">
    <property type="component" value="Unassembled WGS sequence"/>
</dbReference>
<dbReference type="Pfam" id="PF19619">
    <property type="entry name" value="DUF6124"/>
    <property type="match status" value="1"/>
</dbReference>
<name>A0A5B2V032_9PSED</name>
<evidence type="ECO:0000313" key="4">
    <source>
        <dbReference type="Proteomes" id="UP000325296"/>
    </source>
</evidence>
<evidence type="ECO:0000313" key="3">
    <source>
        <dbReference type="Proteomes" id="UP000199620"/>
    </source>
</evidence>
<organism evidence="1 4">
    <name type="scientific">Pseudomonas brenneri</name>
    <dbReference type="NCBI Taxonomy" id="129817"/>
    <lineage>
        <taxon>Bacteria</taxon>
        <taxon>Pseudomonadati</taxon>
        <taxon>Pseudomonadota</taxon>
        <taxon>Gammaproteobacteria</taxon>
        <taxon>Pseudomonadales</taxon>
        <taxon>Pseudomonadaceae</taxon>
        <taxon>Pseudomonas</taxon>
    </lineage>
</organism>
<dbReference type="EMBL" id="VUOL01000003">
    <property type="protein sequence ID" value="KAA2231665.1"/>
    <property type="molecule type" value="Genomic_DNA"/>
</dbReference>
<dbReference type="EMBL" id="LT629800">
    <property type="protein sequence ID" value="SDU89851.1"/>
    <property type="molecule type" value="Genomic_DNA"/>
</dbReference>
<dbReference type="AlphaFoldDB" id="A0A5B2V032"/>
<sequence>MIKHSPNPPPSYDASRLRDAAYRAINHYLQPASPAPTAAPSDPVLAGLFSVRTDLDAETLLVNAAQDLASINVLATHLAFEVDGTSRSMALGICRMLDGVQMLVDKALDSCAQPAL</sequence>
<keyword evidence="3" id="KW-1185">Reference proteome</keyword>
<proteinExistence type="predicted"/>
<evidence type="ECO:0000313" key="1">
    <source>
        <dbReference type="EMBL" id="KAA2231665.1"/>
    </source>
</evidence>
<gene>
    <name evidence="1" type="ORF">F1720_06230</name>
    <name evidence="2" type="ORF">SAMN04490181_1210</name>
</gene>
<evidence type="ECO:0000313" key="2">
    <source>
        <dbReference type="EMBL" id="SDU89851.1"/>
    </source>
</evidence>
<dbReference type="RefSeq" id="WP_090290870.1">
    <property type="nucleotide sequence ID" value="NZ_BMNU01000004.1"/>
</dbReference>
<reference evidence="2 3" key="1">
    <citation type="submission" date="2016-10" db="EMBL/GenBank/DDBJ databases">
        <authorList>
            <person name="Varghese N."/>
            <person name="Submissions S."/>
        </authorList>
    </citation>
    <scope>NUCLEOTIDE SEQUENCE [LARGE SCALE GENOMIC DNA]</scope>
    <source>
        <strain evidence="2 3">BS2771</strain>
    </source>
</reference>
<evidence type="ECO:0008006" key="5">
    <source>
        <dbReference type="Google" id="ProtNLM"/>
    </source>
</evidence>
<dbReference type="OrthoDB" id="7023044at2"/>
<protein>
    <recommendedName>
        <fullName evidence="5">DUF3077 domain-containing protein</fullName>
    </recommendedName>
</protein>
<dbReference type="Proteomes" id="UP000199620">
    <property type="component" value="Chromosome I"/>
</dbReference>
<accession>A0A5B2V032</accession>